<evidence type="ECO:0000256" key="1">
    <source>
        <dbReference type="SAM" id="Phobius"/>
    </source>
</evidence>
<evidence type="ECO:0000313" key="2">
    <source>
        <dbReference type="EMBL" id="MCZ2722256.1"/>
    </source>
</evidence>
<proteinExistence type="predicted"/>
<gene>
    <name evidence="2" type="ORF">O1D97_11610</name>
</gene>
<keyword evidence="1" id="KW-0472">Membrane</keyword>
<comment type="caution">
    <text evidence="2">The sequence shown here is derived from an EMBL/GenBank/DDBJ whole genome shotgun (WGS) entry which is preliminary data.</text>
</comment>
<keyword evidence="3" id="KW-1185">Reference proteome</keyword>
<keyword evidence="1" id="KW-1133">Transmembrane helix</keyword>
<accession>A0ABT4JV31</accession>
<sequence length="62" mass="6733">MSRHASATSTLANTEPNLSTMRICSYIAGGKRIGAEENFVLFIITTVVAEVSFSIRCLIVLK</sequence>
<evidence type="ECO:0000313" key="3">
    <source>
        <dbReference type="Proteomes" id="UP001149719"/>
    </source>
</evidence>
<reference evidence="2" key="1">
    <citation type="submission" date="2022-12" db="EMBL/GenBank/DDBJ databases">
        <title>Marinomonas 15G1-11 sp. nov, isolated from marine algae.</title>
        <authorList>
            <person name="Butt M."/>
            <person name="Choi D.G."/>
            <person name="Kim J.M."/>
            <person name="Lee J.K."/>
            <person name="Baek J.H."/>
            <person name="Jeon C.O."/>
        </authorList>
    </citation>
    <scope>NUCLEOTIDE SEQUENCE</scope>
    <source>
        <strain evidence="2">15G1-11</strain>
    </source>
</reference>
<dbReference type="Proteomes" id="UP001149719">
    <property type="component" value="Unassembled WGS sequence"/>
</dbReference>
<keyword evidence="1" id="KW-0812">Transmembrane</keyword>
<name>A0ABT4JV31_9GAMM</name>
<feature type="transmembrane region" description="Helical" evidence="1">
    <location>
        <begin position="39"/>
        <end position="61"/>
    </location>
</feature>
<dbReference type="EMBL" id="JAPUBN010000017">
    <property type="protein sequence ID" value="MCZ2722256.1"/>
    <property type="molecule type" value="Genomic_DNA"/>
</dbReference>
<organism evidence="2 3">
    <name type="scientific">Marinomonas phaeophyticola</name>
    <dbReference type="NCBI Taxonomy" id="3004091"/>
    <lineage>
        <taxon>Bacteria</taxon>
        <taxon>Pseudomonadati</taxon>
        <taxon>Pseudomonadota</taxon>
        <taxon>Gammaproteobacteria</taxon>
        <taxon>Oceanospirillales</taxon>
        <taxon>Oceanospirillaceae</taxon>
        <taxon>Marinomonas</taxon>
    </lineage>
</organism>
<protein>
    <submittedName>
        <fullName evidence="2">Uncharacterized protein</fullName>
    </submittedName>
</protein>